<dbReference type="STRING" id="1268072.PSAB_02945"/>
<dbReference type="eggNOG" id="COG1305">
    <property type="taxonomic scope" value="Bacteria"/>
</dbReference>
<evidence type="ECO:0000313" key="4">
    <source>
        <dbReference type="EMBL" id="AHV95525.1"/>
    </source>
</evidence>
<dbReference type="KEGG" id="psab:PSAB_02945"/>
<name>X4ZFI4_9BACL</name>
<feature type="transmembrane region" description="Helical" evidence="2">
    <location>
        <begin position="116"/>
        <end position="132"/>
    </location>
</feature>
<evidence type="ECO:0000256" key="2">
    <source>
        <dbReference type="SAM" id="Phobius"/>
    </source>
</evidence>
<dbReference type="SUPFAM" id="SSF54001">
    <property type="entry name" value="Cysteine proteinases"/>
    <property type="match status" value="1"/>
</dbReference>
<feature type="compositionally biased region" description="Low complexity" evidence="1">
    <location>
        <begin position="655"/>
        <end position="664"/>
    </location>
</feature>
<dbReference type="AlphaFoldDB" id="X4ZFI4"/>
<dbReference type="InterPro" id="IPR038765">
    <property type="entry name" value="Papain-like_cys_pep_sf"/>
</dbReference>
<keyword evidence="2" id="KW-0812">Transmembrane</keyword>
<accession>X4ZFI4</accession>
<dbReference type="HOGENOM" id="CLU_018443_0_0_9"/>
<dbReference type="OrthoDB" id="9804872at2"/>
<dbReference type="PATRIC" id="fig|1268072.3.peg.616"/>
<dbReference type="RefSeq" id="WP_025333116.1">
    <property type="nucleotide sequence ID" value="NZ_CP004078.1"/>
</dbReference>
<evidence type="ECO:0000313" key="5">
    <source>
        <dbReference type="Proteomes" id="UP000019772"/>
    </source>
</evidence>
<protein>
    <submittedName>
        <fullName evidence="4">Transglutaminase domain-containing protein</fullName>
    </submittedName>
</protein>
<feature type="region of interest" description="Disordered" evidence="1">
    <location>
        <begin position="772"/>
        <end position="805"/>
    </location>
</feature>
<dbReference type="PANTHER" id="PTHR42736">
    <property type="entry name" value="PROTEIN-GLUTAMINE GAMMA-GLUTAMYLTRANSFERASE"/>
    <property type="match status" value="1"/>
</dbReference>
<feature type="transmembrane region" description="Helical" evidence="2">
    <location>
        <begin position="273"/>
        <end position="294"/>
    </location>
</feature>
<feature type="region of interest" description="Disordered" evidence="1">
    <location>
        <begin position="642"/>
        <end position="671"/>
    </location>
</feature>
<feature type="transmembrane region" description="Helical" evidence="2">
    <location>
        <begin position="87"/>
        <end position="104"/>
    </location>
</feature>
<dbReference type="InterPro" id="IPR025403">
    <property type="entry name" value="TgpA-like_C"/>
</dbReference>
<dbReference type="EMBL" id="CP004078">
    <property type="protein sequence ID" value="AHV95525.1"/>
    <property type="molecule type" value="Genomic_DNA"/>
</dbReference>
<dbReference type="Pfam" id="PF01841">
    <property type="entry name" value="Transglut_core"/>
    <property type="match status" value="1"/>
</dbReference>
<dbReference type="Gene3D" id="3.10.620.30">
    <property type="match status" value="1"/>
</dbReference>
<sequence length="858" mass="90413">MEKSANRRLVKLPVTNSLPLSGMDRPEWYRLDGGSPQSVPDRAPLYSAPLWQSGRKESGVRAAGVSSHEAGGAGCASAETSLTYRTLFSLSLFGLFADWLHPLYRMNLGTETERLLDVLALMAAALLAAGMLRVPSWRIIPVRFAIFALSWFYLCSGLTGTAWPVEYFPGIGKDAVLLLSGQIHEISAESRLLLLLTGWSLLVSSVQHLALFRGSTMLFTSVTLVYLLILDKGLGRDTSADIMLSAALIAWMQGMSGLPRLLDKAGGAAWIPFRRWAAAAFVLAAGLTLAAWAGTAATGGQPGRIEPLQSAAQRLQAWAAEGLRSRAAEITGTAGYGTGGELGGPLTRSGAPVFTVESPQSAYWRGESLDRYDGRRWSRSGSLSLPLSLTALSAKEAAGSDRPMLRQRFRFAAPSAGGIPVFGAGRVLSVSDVRQLDGSRLGYMLTGGERDSFALPDLAGSSKVTEYMVESRLPESDPEVLRKLAGSDPPDVRAKDLELPSTLPQRVKKLAASLTASAGSRYDAALAVRDYLQNAYPYTLDTRVPPTGSDFVDDFLFAEKKGYCVHFASAMTVLLRSEGIPARFVQGYAPGRRLAGGGPARYAVTEGDAHAWVEVYFPGAGWVPFDPTPASAAGAALPPVAAAAAPAPPEPPAPAAAGAGTLPAPALPGGGPPAPPAAAAALLAAAAWRWRWSLALLRLGHSSAGRERLLLAASLSWRVLAARYGPPPPGATGREYAASLPIEDAGLRAAVRRFVRQWEALAYGGAGGPDLRRAAPYGRHQPGGSGPDSAPAGDCLPGSGPERSLPQRIRRLAGGSVIPAVFPALRQSSKAGGGPGTPAHWSARAFMRDCLRIAFYLS</sequence>
<reference evidence="4 5" key="1">
    <citation type="journal article" date="2014" name="PLoS Genet.">
        <title>Comparative Genomic Analysis of N2-Fixing and Non-N2-Fixing Paenibacillus spp.: Organization, Evolution and Expression of the Nitrogen Fixation Genes.</title>
        <authorList>
            <person name="Xie J.B."/>
            <person name="Du Z."/>
            <person name="Bai L."/>
            <person name="Tian C."/>
            <person name="Zhang Y."/>
            <person name="Xie J.Y."/>
            <person name="Wang T."/>
            <person name="Liu X."/>
            <person name="Chen X."/>
            <person name="Cheng Q."/>
            <person name="Chen S."/>
            <person name="Li J."/>
        </authorList>
    </citation>
    <scope>NUCLEOTIDE SEQUENCE [LARGE SCALE GENOMIC DNA]</scope>
    <source>
        <strain evidence="4 5">T27</strain>
    </source>
</reference>
<dbReference type="InterPro" id="IPR002931">
    <property type="entry name" value="Transglutaminase-like"/>
</dbReference>
<evidence type="ECO:0000259" key="3">
    <source>
        <dbReference type="SMART" id="SM00460"/>
    </source>
</evidence>
<dbReference type="PANTHER" id="PTHR42736:SF1">
    <property type="entry name" value="PROTEIN-GLUTAMINE GAMMA-GLUTAMYLTRANSFERASE"/>
    <property type="match status" value="1"/>
</dbReference>
<dbReference type="Pfam" id="PF11992">
    <property type="entry name" value="TgpA_N"/>
    <property type="match status" value="1"/>
</dbReference>
<proteinExistence type="predicted"/>
<dbReference type="InterPro" id="IPR021878">
    <property type="entry name" value="TgpA_N"/>
</dbReference>
<feature type="transmembrane region" description="Helical" evidence="2">
    <location>
        <begin position="144"/>
        <end position="163"/>
    </location>
</feature>
<dbReference type="Proteomes" id="UP000019772">
    <property type="component" value="Chromosome"/>
</dbReference>
<feature type="transmembrane region" description="Helical" evidence="2">
    <location>
        <begin position="210"/>
        <end position="230"/>
    </location>
</feature>
<keyword evidence="2" id="KW-1133">Transmembrane helix</keyword>
<keyword evidence="2" id="KW-0472">Membrane</keyword>
<dbReference type="SMART" id="SM00460">
    <property type="entry name" value="TGc"/>
    <property type="match status" value="1"/>
</dbReference>
<dbReference type="InterPro" id="IPR052901">
    <property type="entry name" value="Bact_TGase-like"/>
</dbReference>
<keyword evidence="5" id="KW-1185">Reference proteome</keyword>
<gene>
    <name evidence="4" type="ORF">PSAB_02945</name>
</gene>
<dbReference type="Pfam" id="PF13559">
    <property type="entry name" value="DUF4129"/>
    <property type="match status" value="1"/>
</dbReference>
<feature type="domain" description="Transglutaminase-like" evidence="3">
    <location>
        <begin position="556"/>
        <end position="629"/>
    </location>
</feature>
<organism evidence="4 5">
    <name type="scientific">Paenibacillus sabinae T27</name>
    <dbReference type="NCBI Taxonomy" id="1268072"/>
    <lineage>
        <taxon>Bacteria</taxon>
        <taxon>Bacillati</taxon>
        <taxon>Bacillota</taxon>
        <taxon>Bacilli</taxon>
        <taxon>Bacillales</taxon>
        <taxon>Paenibacillaceae</taxon>
        <taxon>Paenibacillus</taxon>
    </lineage>
</organism>
<evidence type="ECO:0000256" key="1">
    <source>
        <dbReference type="SAM" id="MobiDB-lite"/>
    </source>
</evidence>